<dbReference type="InterPro" id="IPR043733">
    <property type="entry name" value="DUF5677"/>
</dbReference>
<organism evidence="1 2">
    <name type="scientific">Lactiplantibacillus pentosus</name>
    <name type="common">Lactobacillus pentosus</name>
    <dbReference type="NCBI Taxonomy" id="1589"/>
    <lineage>
        <taxon>Bacteria</taxon>
        <taxon>Bacillati</taxon>
        <taxon>Bacillota</taxon>
        <taxon>Bacilli</taxon>
        <taxon>Lactobacillales</taxon>
        <taxon>Lactobacillaceae</taxon>
        <taxon>Lactiplantibacillus</taxon>
    </lineage>
</organism>
<protein>
    <submittedName>
        <fullName evidence="1">DUF5677 domain-containing protein</fullName>
    </submittedName>
</protein>
<accession>A0AAX6LIU3</accession>
<dbReference type="Pfam" id="PF18928">
    <property type="entry name" value="DUF5677"/>
    <property type="match status" value="1"/>
</dbReference>
<dbReference type="EMBL" id="JAPEQV010000041">
    <property type="protein sequence ID" value="MDF2314491.1"/>
    <property type="molecule type" value="Genomic_DNA"/>
</dbReference>
<comment type="caution">
    <text evidence="1">The sequence shown here is derived from an EMBL/GenBank/DDBJ whole genome shotgun (WGS) entry which is preliminary data.</text>
</comment>
<dbReference type="Proteomes" id="UP001151834">
    <property type="component" value="Unassembled WGS sequence"/>
</dbReference>
<proteinExistence type="predicted"/>
<name>A0AAX6LIU3_LACPE</name>
<reference evidence="1" key="1">
    <citation type="submission" date="2022-11" db="EMBL/GenBank/DDBJ databases">
        <authorList>
            <person name="Wang Z."/>
        </authorList>
    </citation>
    <scope>NUCLEOTIDE SEQUENCE</scope>
    <source>
        <strain evidence="1">P2000</strain>
    </source>
</reference>
<gene>
    <name evidence="1" type="ORF">OOJ94_17025</name>
</gene>
<evidence type="ECO:0000313" key="2">
    <source>
        <dbReference type="Proteomes" id="UP001151834"/>
    </source>
</evidence>
<sequence length="299" mass="34688">MATEECEELGMDSLVRDCDEVIGIIFDSKFDHKHPLEVFDTAILTLYSSLIDKYKTVNILQDQRVTTEVNLIERSFIEQYVYLLFILDKHTKERGRAYLINQRYESYRQTKRLLDNLSDEKQVRELKASIDGIIKADRTDRQTFADGLSYFSGEFENLFKPALLRNEQKRRKGLSVPPDKKIKRIWYNVAADGTNNFRDLCRKLGLDDLYFGFYGPLSMNVHGVDSPVNLVFDNITDPGRNVAEVVLQAGHDEQGTVSLLRAFLIEITLKVCHHYAISRNKIPNQMYLKQMIRILSHQN</sequence>
<reference evidence="1" key="2">
    <citation type="journal article" date="2023" name="Front Nutr">
        <title>Lactiplantibacillus pentosus P2020 protects the hyperuricemia and renal inflammation in mice.</title>
        <authorList>
            <person name="Wang Z."/>
            <person name="Song L."/>
            <person name="Li X."/>
            <person name="Xiao Y."/>
            <person name="Huang Y."/>
            <person name="Zhang Y."/>
            <person name="Li J."/>
            <person name="Li M."/>
            <person name="Ren Z."/>
        </authorList>
    </citation>
    <scope>NUCLEOTIDE SEQUENCE</scope>
    <source>
        <strain evidence="1">P2000</strain>
    </source>
</reference>
<evidence type="ECO:0000313" key="1">
    <source>
        <dbReference type="EMBL" id="MDF2314491.1"/>
    </source>
</evidence>
<dbReference type="RefSeq" id="WP_238437340.1">
    <property type="nucleotide sequence ID" value="NZ_CP043674.1"/>
</dbReference>
<dbReference type="AlphaFoldDB" id="A0AAX6LIU3"/>